<dbReference type="GO" id="GO:0046872">
    <property type="term" value="F:metal ion binding"/>
    <property type="evidence" value="ECO:0007669"/>
    <property type="project" value="UniProtKB-KW"/>
</dbReference>
<evidence type="ECO:0000256" key="9">
    <source>
        <dbReference type="ARBA" id="ARBA00023136"/>
    </source>
</evidence>
<dbReference type="InterPro" id="IPR005798">
    <property type="entry name" value="Cyt_b/b6_C"/>
</dbReference>
<dbReference type="GO" id="GO:0009055">
    <property type="term" value="F:electron transfer activity"/>
    <property type="evidence" value="ECO:0007669"/>
    <property type="project" value="InterPro"/>
</dbReference>
<name>A0LFE3_SYNFM</name>
<dbReference type="InterPro" id="IPR005797">
    <property type="entry name" value="Cyt_b/b6_N"/>
</dbReference>
<dbReference type="eggNOG" id="COG1290">
    <property type="taxonomic scope" value="Bacteria"/>
</dbReference>
<keyword evidence="7 10" id="KW-1133">Transmembrane helix</keyword>
<feature type="domain" description="Cytochrome b/b6 N-terminal region profile" evidence="11">
    <location>
        <begin position="7"/>
        <end position="219"/>
    </location>
</feature>
<gene>
    <name evidence="13" type="ordered locus">Sfum_0445</name>
</gene>
<dbReference type="Proteomes" id="UP000001784">
    <property type="component" value="Chromosome"/>
</dbReference>
<dbReference type="PROSITE" id="PS51002">
    <property type="entry name" value="CYTB_NTER"/>
    <property type="match status" value="1"/>
</dbReference>
<dbReference type="STRING" id="335543.Sfum_0445"/>
<dbReference type="EMBL" id="CP000478">
    <property type="protein sequence ID" value="ABK16145.1"/>
    <property type="molecule type" value="Genomic_DNA"/>
</dbReference>
<reference evidence="13 14" key="1">
    <citation type="submission" date="2006-10" db="EMBL/GenBank/DDBJ databases">
        <title>Complete sequence of Syntrophobacter fumaroxidans MPOB.</title>
        <authorList>
            <consortium name="US DOE Joint Genome Institute"/>
            <person name="Copeland A."/>
            <person name="Lucas S."/>
            <person name="Lapidus A."/>
            <person name="Barry K."/>
            <person name="Detter J.C."/>
            <person name="Glavina del Rio T."/>
            <person name="Hammon N."/>
            <person name="Israni S."/>
            <person name="Pitluck S."/>
            <person name="Goltsman E.G."/>
            <person name="Martinez M."/>
            <person name="Schmutz J."/>
            <person name="Larimer F."/>
            <person name="Land M."/>
            <person name="Hauser L."/>
            <person name="Kyrpides N."/>
            <person name="Kim E."/>
            <person name="Boone D.R."/>
            <person name="Brockman F."/>
            <person name="Culley D."/>
            <person name="Ferry J."/>
            <person name="Gunsalus R."/>
            <person name="McInerney M.J."/>
            <person name="Morrison M."/>
            <person name="Plugge C."/>
            <person name="Rohlin L."/>
            <person name="Scholten J."/>
            <person name="Sieber J."/>
            <person name="Stams A.J.M."/>
            <person name="Worm P."/>
            <person name="Henstra A.M."/>
            <person name="Richardson P."/>
        </authorList>
    </citation>
    <scope>NUCLEOTIDE SEQUENCE [LARGE SCALE GENOMIC DNA]</scope>
    <source>
        <strain evidence="14">DSM 10017 / MPOB</strain>
    </source>
</reference>
<dbReference type="OrthoDB" id="9804503at2"/>
<dbReference type="Pfam" id="PF13631">
    <property type="entry name" value="Cytochrom_B_N_2"/>
    <property type="match status" value="1"/>
</dbReference>
<feature type="domain" description="Cytochrome b/b6 C-terminal region profile" evidence="12">
    <location>
        <begin position="221"/>
        <end position="358"/>
    </location>
</feature>
<evidence type="ECO:0000313" key="14">
    <source>
        <dbReference type="Proteomes" id="UP000001784"/>
    </source>
</evidence>
<proteinExistence type="predicted"/>
<dbReference type="GO" id="GO:0016491">
    <property type="term" value="F:oxidoreductase activity"/>
    <property type="evidence" value="ECO:0007669"/>
    <property type="project" value="InterPro"/>
</dbReference>
<dbReference type="PROSITE" id="PS51003">
    <property type="entry name" value="CYTB_CTER"/>
    <property type="match status" value="1"/>
</dbReference>
<evidence type="ECO:0000256" key="4">
    <source>
        <dbReference type="ARBA" id="ARBA00022692"/>
    </source>
</evidence>
<dbReference type="GO" id="GO:0022904">
    <property type="term" value="P:respiratory electron transport chain"/>
    <property type="evidence" value="ECO:0007669"/>
    <property type="project" value="InterPro"/>
</dbReference>
<evidence type="ECO:0000313" key="13">
    <source>
        <dbReference type="EMBL" id="ABK16145.1"/>
    </source>
</evidence>
<feature type="transmembrane region" description="Helical" evidence="10">
    <location>
        <begin position="328"/>
        <end position="350"/>
    </location>
</feature>
<accession>A0LFE3</accession>
<feature type="transmembrane region" description="Helical" evidence="10">
    <location>
        <begin position="294"/>
        <end position="316"/>
    </location>
</feature>
<dbReference type="PANTHER" id="PTHR19271">
    <property type="entry name" value="CYTOCHROME B"/>
    <property type="match status" value="1"/>
</dbReference>
<dbReference type="HOGENOM" id="CLU_031114_4_0_7"/>
<dbReference type="SUPFAM" id="SSF81342">
    <property type="entry name" value="Transmembrane di-heme cytochromes"/>
    <property type="match status" value="1"/>
</dbReference>
<keyword evidence="4 10" id="KW-0812">Transmembrane</keyword>
<evidence type="ECO:0000256" key="3">
    <source>
        <dbReference type="ARBA" id="ARBA00022617"/>
    </source>
</evidence>
<evidence type="ECO:0000256" key="1">
    <source>
        <dbReference type="ARBA" id="ARBA00004141"/>
    </source>
</evidence>
<keyword evidence="2" id="KW-0813">Transport</keyword>
<organism evidence="13 14">
    <name type="scientific">Syntrophobacter fumaroxidans (strain DSM 10017 / MPOB)</name>
    <dbReference type="NCBI Taxonomy" id="335543"/>
    <lineage>
        <taxon>Bacteria</taxon>
        <taxon>Pseudomonadati</taxon>
        <taxon>Thermodesulfobacteriota</taxon>
        <taxon>Syntrophobacteria</taxon>
        <taxon>Syntrophobacterales</taxon>
        <taxon>Syntrophobacteraceae</taxon>
        <taxon>Syntrophobacter</taxon>
    </lineage>
</organism>
<dbReference type="InParanoid" id="A0LFE3"/>
<keyword evidence="5" id="KW-0479">Metal-binding</keyword>
<dbReference type="Gene3D" id="1.20.810.10">
    <property type="entry name" value="Cytochrome Bc1 Complex, Chain C"/>
    <property type="match status" value="1"/>
</dbReference>
<dbReference type="InterPro" id="IPR016174">
    <property type="entry name" value="Di-haem_cyt_TM"/>
</dbReference>
<evidence type="ECO:0000256" key="10">
    <source>
        <dbReference type="SAM" id="Phobius"/>
    </source>
</evidence>
<evidence type="ECO:0000256" key="2">
    <source>
        <dbReference type="ARBA" id="ARBA00022448"/>
    </source>
</evidence>
<feature type="transmembrane region" description="Helical" evidence="10">
    <location>
        <begin position="187"/>
        <end position="210"/>
    </location>
</feature>
<dbReference type="PANTHER" id="PTHR19271:SF16">
    <property type="entry name" value="CYTOCHROME B"/>
    <property type="match status" value="1"/>
</dbReference>
<feature type="transmembrane region" description="Helical" evidence="10">
    <location>
        <begin position="43"/>
        <end position="62"/>
    </location>
</feature>
<dbReference type="GO" id="GO:0016020">
    <property type="term" value="C:membrane"/>
    <property type="evidence" value="ECO:0007669"/>
    <property type="project" value="UniProtKB-SubCell"/>
</dbReference>
<feature type="transmembrane region" description="Helical" evidence="10">
    <location>
        <begin position="239"/>
        <end position="257"/>
    </location>
</feature>
<protein>
    <submittedName>
        <fullName evidence="13">Cytochrome b/b6, N-terminal domain</fullName>
    </submittedName>
</protein>
<evidence type="ECO:0000256" key="8">
    <source>
        <dbReference type="ARBA" id="ARBA00023004"/>
    </source>
</evidence>
<dbReference type="RefSeq" id="WP_011697318.1">
    <property type="nucleotide sequence ID" value="NC_008554.1"/>
</dbReference>
<feature type="transmembrane region" description="Helical" evidence="10">
    <location>
        <begin position="120"/>
        <end position="139"/>
    </location>
</feature>
<evidence type="ECO:0000256" key="5">
    <source>
        <dbReference type="ARBA" id="ARBA00022723"/>
    </source>
</evidence>
<dbReference type="AlphaFoldDB" id="A0LFE3"/>
<evidence type="ECO:0000259" key="11">
    <source>
        <dbReference type="PROSITE" id="PS51002"/>
    </source>
</evidence>
<keyword evidence="14" id="KW-1185">Reference proteome</keyword>
<keyword evidence="6" id="KW-0249">Electron transport</keyword>
<feature type="transmembrane region" description="Helical" evidence="10">
    <location>
        <begin position="91"/>
        <end position="113"/>
    </location>
</feature>
<dbReference type="InterPro" id="IPR027387">
    <property type="entry name" value="Cytb/b6-like_sf"/>
</dbReference>
<keyword evidence="3" id="KW-0349">Heme</keyword>
<evidence type="ECO:0000259" key="12">
    <source>
        <dbReference type="PROSITE" id="PS51003"/>
    </source>
</evidence>
<evidence type="ECO:0000256" key="7">
    <source>
        <dbReference type="ARBA" id="ARBA00022989"/>
    </source>
</evidence>
<comment type="subcellular location">
    <subcellularLocation>
        <location evidence="1">Membrane</location>
        <topology evidence="1">Multi-pass membrane protein</topology>
    </subcellularLocation>
</comment>
<evidence type="ECO:0000256" key="6">
    <source>
        <dbReference type="ARBA" id="ARBA00022982"/>
    </source>
</evidence>
<keyword evidence="8" id="KW-0408">Iron</keyword>
<keyword evidence="9 10" id="KW-0472">Membrane</keyword>
<dbReference type="KEGG" id="sfu:Sfum_0445"/>
<sequence>MNGTGQSSGKLLNRLALDGYAERLCAVRVASDAFGWTRFCGSLSLVLVVMLFLSGAFLMFYYSPTPGAAYDSVDFAQFSVPFGDIVRGVHYYAWNLLLVVLGLHLAGTFLTAAYQAPRQFVWISGVLIMLVVPLFIITGDLLPWDQKGYWTTQVRNSIISSIPVVGDLTLRLLQGGPRTGIVTLTRFYVLHCLFLPSLLVALIVIHLHFLAHRGLSEPLREGKTDRGCIPLVPDLINRWLLLFAAVAVVLGLVSAYWPAPLDSPADPTDSAYVPKPEWWVLALNQLVSIFKGPFMFIGTAVIPGGLAALLIALPFLDRSPSRHPAKRKTVMVLGVIMLILLSGLSLLGYIEHFMTPRP</sequence>